<reference evidence="1" key="2">
    <citation type="journal article" date="2015" name="Fish Shellfish Immunol.">
        <title>Early steps in the European eel (Anguilla anguilla)-Vibrio vulnificus interaction in the gills: Role of the RtxA13 toxin.</title>
        <authorList>
            <person name="Callol A."/>
            <person name="Pajuelo D."/>
            <person name="Ebbesson L."/>
            <person name="Teles M."/>
            <person name="MacKenzie S."/>
            <person name="Amaro C."/>
        </authorList>
    </citation>
    <scope>NUCLEOTIDE SEQUENCE</scope>
</reference>
<accession>A0A0E9PAP8</accession>
<organism evidence="1">
    <name type="scientific">Anguilla anguilla</name>
    <name type="common">European freshwater eel</name>
    <name type="synonym">Muraena anguilla</name>
    <dbReference type="NCBI Taxonomy" id="7936"/>
    <lineage>
        <taxon>Eukaryota</taxon>
        <taxon>Metazoa</taxon>
        <taxon>Chordata</taxon>
        <taxon>Craniata</taxon>
        <taxon>Vertebrata</taxon>
        <taxon>Euteleostomi</taxon>
        <taxon>Actinopterygii</taxon>
        <taxon>Neopterygii</taxon>
        <taxon>Teleostei</taxon>
        <taxon>Anguilliformes</taxon>
        <taxon>Anguillidae</taxon>
        <taxon>Anguilla</taxon>
    </lineage>
</organism>
<dbReference type="AlphaFoldDB" id="A0A0E9PAP8"/>
<protein>
    <submittedName>
        <fullName evidence="1">Uncharacterized protein</fullName>
    </submittedName>
</protein>
<name>A0A0E9PAP8_ANGAN</name>
<dbReference type="EMBL" id="GBXM01106988">
    <property type="protein sequence ID" value="JAH01589.1"/>
    <property type="molecule type" value="Transcribed_RNA"/>
</dbReference>
<proteinExistence type="predicted"/>
<reference evidence="1" key="1">
    <citation type="submission" date="2014-11" db="EMBL/GenBank/DDBJ databases">
        <authorList>
            <person name="Amaro Gonzalez C."/>
        </authorList>
    </citation>
    <scope>NUCLEOTIDE SEQUENCE</scope>
</reference>
<evidence type="ECO:0000313" key="1">
    <source>
        <dbReference type="EMBL" id="JAH01589.1"/>
    </source>
</evidence>
<sequence length="41" mass="4555">MLSSESFTCRVLVINLCEIVLASLTEYSSLEPLDCQSNFQA</sequence>